<protein>
    <submittedName>
        <fullName evidence="2">Uncharacterized protein</fullName>
    </submittedName>
</protein>
<gene>
    <name evidence="2" type="ORF">VC83_08104</name>
</gene>
<feature type="region of interest" description="Disordered" evidence="1">
    <location>
        <begin position="1"/>
        <end position="81"/>
    </location>
</feature>
<feature type="compositionally biased region" description="Basic and acidic residues" evidence="1">
    <location>
        <begin position="42"/>
        <end position="59"/>
    </location>
</feature>
<dbReference type="Proteomes" id="UP000077154">
    <property type="component" value="Unassembled WGS sequence"/>
</dbReference>
<reference evidence="2" key="1">
    <citation type="submission" date="2016-03" db="EMBL/GenBank/DDBJ databases">
        <title>Updated assembly of Pseudogymnoascus destructans, the fungus causing white-nose syndrome of bats.</title>
        <authorList>
            <person name="Palmer J.M."/>
            <person name="Drees K.P."/>
            <person name="Foster J.T."/>
            <person name="Lindner D.L."/>
        </authorList>
    </citation>
    <scope>NUCLEOTIDE SEQUENCE [LARGE SCALE GENOMIC DNA]</scope>
    <source>
        <strain evidence="2">20631-21</strain>
    </source>
</reference>
<dbReference type="EMBL" id="KV441410">
    <property type="protein sequence ID" value="OAF55324.1"/>
    <property type="molecule type" value="Genomic_DNA"/>
</dbReference>
<name>A0A177A313_9PEZI</name>
<proteinExistence type="predicted"/>
<dbReference type="GeneID" id="36291147"/>
<feature type="compositionally biased region" description="Polar residues" evidence="1">
    <location>
        <begin position="9"/>
        <end position="23"/>
    </location>
</feature>
<sequence length="138" mass="14891">MDAPFEGATTRSRSQNQDATQTLRADPELPGLWMDSQVTDSEGWRTPRDESGNDDKPDLTDVPSDEEAPLPSTAQSADRSAKLHADLEGCLETGRREVELVTISSAPCSSSGGSGVWGAFRGWSEVFSCGVNSQNWSR</sequence>
<evidence type="ECO:0000313" key="2">
    <source>
        <dbReference type="EMBL" id="OAF55324.1"/>
    </source>
</evidence>
<dbReference type="VEuPathDB" id="FungiDB:GMDG_07189"/>
<organism evidence="2">
    <name type="scientific">Pseudogymnoascus destructans</name>
    <dbReference type="NCBI Taxonomy" id="655981"/>
    <lineage>
        <taxon>Eukaryota</taxon>
        <taxon>Fungi</taxon>
        <taxon>Dikarya</taxon>
        <taxon>Ascomycota</taxon>
        <taxon>Pezizomycotina</taxon>
        <taxon>Leotiomycetes</taxon>
        <taxon>Thelebolales</taxon>
        <taxon>Thelebolaceae</taxon>
        <taxon>Pseudogymnoascus</taxon>
    </lineage>
</organism>
<dbReference type="RefSeq" id="XP_024320624.1">
    <property type="nucleotide sequence ID" value="XM_024471665.1"/>
</dbReference>
<dbReference type="AlphaFoldDB" id="A0A177A313"/>
<accession>A0A177A313</accession>
<evidence type="ECO:0000256" key="1">
    <source>
        <dbReference type="SAM" id="MobiDB-lite"/>
    </source>
</evidence>